<feature type="region of interest" description="Disordered" evidence="1">
    <location>
        <begin position="1343"/>
        <end position="1381"/>
    </location>
</feature>
<feature type="compositionally biased region" description="Polar residues" evidence="1">
    <location>
        <begin position="1101"/>
        <end position="1110"/>
    </location>
</feature>
<reference evidence="3 4" key="1">
    <citation type="submission" date="2015-08" db="EMBL/GenBank/DDBJ databases">
        <title>Next Generation Sequencing and Analysis of the Genome of Puccinia sorghi L Schw, the Causal Agent of Maize Common Rust.</title>
        <authorList>
            <person name="Rochi L."/>
            <person name="Burguener G."/>
            <person name="Darino M."/>
            <person name="Turjanski A."/>
            <person name="Kreff E."/>
            <person name="Dieguez M.J."/>
            <person name="Sacco F."/>
        </authorList>
    </citation>
    <scope>NUCLEOTIDE SEQUENCE [LARGE SCALE GENOMIC DNA]</scope>
    <source>
        <strain evidence="3 4">RO10H11247</strain>
    </source>
</reference>
<dbReference type="Pfam" id="PF25603">
    <property type="entry name" value="SPT23_MGA2_DBD"/>
    <property type="match status" value="1"/>
</dbReference>
<feature type="compositionally biased region" description="Polar residues" evidence="1">
    <location>
        <begin position="1132"/>
        <end position="1150"/>
    </location>
</feature>
<protein>
    <recommendedName>
        <fullName evidence="2">IPT/TIG domain-containing protein</fullName>
    </recommendedName>
</protein>
<dbReference type="STRING" id="27349.A0A0L6UWC7"/>
<proteinExistence type="predicted"/>
<feature type="compositionally biased region" description="Polar residues" evidence="1">
    <location>
        <begin position="573"/>
        <end position="590"/>
    </location>
</feature>
<dbReference type="InterPro" id="IPR057962">
    <property type="entry name" value="SPT23_MGA2_DBD"/>
</dbReference>
<dbReference type="InterPro" id="IPR013783">
    <property type="entry name" value="Ig-like_fold"/>
</dbReference>
<feature type="compositionally biased region" description="Low complexity" evidence="1">
    <location>
        <begin position="652"/>
        <end position="662"/>
    </location>
</feature>
<feature type="region of interest" description="Disordered" evidence="1">
    <location>
        <begin position="559"/>
        <end position="597"/>
    </location>
</feature>
<evidence type="ECO:0000313" key="4">
    <source>
        <dbReference type="Proteomes" id="UP000037035"/>
    </source>
</evidence>
<dbReference type="VEuPathDB" id="FungiDB:VP01_352g2"/>
<dbReference type="InterPro" id="IPR002909">
    <property type="entry name" value="IPT_dom"/>
</dbReference>
<accession>A0A0L6UWC7</accession>
<dbReference type="CDD" id="cd00102">
    <property type="entry name" value="IPT"/>
    <property type="match status" value="1"/>
</dbReference>
<feature type="region of interest" description="Disordered" evidence="1">
    <location>
        <begin position="652"/>
        <end position="673"/>
    </location>
</feature>
<name>A0A0L6UWC7_9BASI</name>
<dbReference type="Gene3D" id="2.60.40.10">
    <property type="entry name" value="Immunoglobulins"/>
    <property type="match status" value="1"/>
</dbReference>
<feature type="region of interest" description="Disordered" evidence="1">
    <location>
        <begin position="222"/>
        <end position="345"/>
    </location>
</feature>
<feature type="region of interest" description="Disordered" evidence="1">
    <location>
        <begin position="921"/>
        <end position="946"/>
    </location>
</feature>
<dbReference type="OrthoDB" id="71307at2759"/>
<feature type="region of interest" description="Disordered" evidence="1">
    <location>
        <begin position="1091"/>
        <end position="1150"/>
    </location>
</feature>
<feature type="compositionally biased region" description="Basic and acidic residues" evidence="1">
    <location>
        <begin position="1420"/>
        <end position="1434"/>
    </location>
</feature>
<feature type="region of interest" description="Disordered" evidence="1">
    <location>
        <begin position="721"/>
        <end position="763"/>
    </location>
</feature>
<feature type="region of interest" description="Disordered" evidence="1">
    <location>
        <begin position="1255"/>
        <end position="1291"/>
    </location>
</feature>
<feature type="region of interest" description="Disordered" evidence="1">
    <location>
        <begin position="1162"/>
        <end position="1193"/>
    </location>
</feature>
<evidence type="ECO:0000313" key="3">
    <source>
        <dbReference type="EMBL" id="KNZ52547.1"/>
    </source>
</evidence>
<comment type="caution">
    <text evidence="3">The sequence shown here is derived from an EMBL/GenBank/DDBJ whole genome shotgun (WGS) entry which is preliminary data.</text>
</comment>
<dbReference type="EMBL" id="LAVV01008535">
    <property type="protein sequence ID" value="KNZ52547.1"/>
    <property type="molecule type" value="Genomic_DNA"/>
</dbReference>
<keyword evidence="4" id="KW-1185">Reference proteome</keyword>
<evidence type="ECO:0000256" key="1">
    <source>
        <dbReference type="SAM" id="MobiDB-lite"/>
    </source>
</evidence>
<feature type="compositionally biased region" description="Low complexity" evidence="1">
    <location>
        <begin position="721"/>
        <end position="732"/>
    </location>
</feature>
<dbReference type="SMART" id="SM00429">
    <property type="entry name" value="IPT"/>
    <property type="match status" value="1"/>
</dbReference>
<evidence type="ECO:0000259" key="2">
    <source>
        <dbReference type="SMART" id="SM00429"/>
    </source>
</evidence>
<gene>
    <name evidence="3" type="ORF">VP01_352g2</name>
</gene>
<organism evidence="3 4">
    <name type="scientific">Puccinia sorghi</name>
    <dbReference type="NCBI Taxonomy" id="27349"/>
    <lineage>
        <taxon>Eukaryota</taxon>
        <taxon>Fungi</taxon>
        <taxon>Dikarya</taxon>
        <taxon>Basidiomycota</taxon>
        <taxon>Pucciniomycotina</taxon>
        <taxon>Pucciniomycetes</taxon>
        <taxon>Pucciniales</taxon>
        <taxon>Pucciniaceae</taxon>
        <taxon>Puccinia</taxon>
    </lineage>
</organism>
<feature type="compositionally biased region" description="Basic and acidic residues" evidence="1">
    <location>
        <begin position="1173"/>
        <end position="1191"/>
    </location>
</feature>
<feature type="region of interest" description="Disordered" evidence="1">
    <location>
        <begin position="1414"/>
        <end position="1441"/>
    </location>
</feature>
<dbReference type="InterPro" id="IPR014756">
    <property type="entry name" value="Ig_E-set"/>
</dbReference>
<feature type="compositionally biased region" description="Low complexity" evidence="1">
    <location>
        <begin position="242"/>
        <end position="253"/>
    </location>
</feature>
<feature type="compositionally biased region" description="Polar residues" evidence="1">
    <location>
        <begin position="301"/>
        <end position="312"/>
    </location>
</feature>
<dbReference type="Proteomes" id="UP000037035">
    <property type="component" value="Unassembled WGS sequence"/>
</dbReference>
<dbReference type="Pfam" id="PF01833">
    <property type="entry name" value="TIG"/>
    <property type="match status" value="1"/>
</dbReference>
<dbReference type="SUPFAM" id="SSF81296">
    <property type="entry name" value="E set domains"/>
    <property type="match status" value="1"/>
</dbReference>
<feature type="compositionally biased region" description="Low complexity" evidence="1">
    <location>
        <begin position="1358"/>
        <end position="1367"/>
    </location>
</feature>
<sequence length="1664" mass="180777">MESGSNCLTIIYSTFLASFTRKFNLQAESLSQTVRGLNLSPGVYRDPLIVPSLLAHYRTILGLARGPLSFILQINPSTGYITFLHHLPRLDSRDESVIFSQPSLSSSSSSTHPPIRSNQTACLVEPSIRQQMNAKPDSDSTSSSKGVDYYLKMYFEQSYDGLSAHDEPHRIPTRIAGDSISGGDGLLGDDDAIEDGNRIKFDGTQLASILFGTDEEEKLSGANCQRLTVDRSPGVPDRLTREAPAAPAEASSSGRWEPDGVTEPEGQQALDQPIPPAIRNIQHQHRPSQSQTDEPERSAGTLGSNGATSRQSGTREKITQTQTQNDLSGDSSKKTSCSSLLSSSSNNLPTRFHQDLYNPFISFPPSSAPSPAASNHHINNNSCSTNNIENFLTPACHHTSIPGSGGTTAKDDDIKDLKTASSSTNLLSYPISSLISADGPYQFTPHLGHPFDKYSADCPFSPFHLSHHPHSLNPIRPSSFDLLHQMNNSPHPHSHPKTHPVPLDLSQFWSTFTPSSNRIDSAFLSNQVDQLTSEDEDRQQPVELEFSHLVAEEQCAPSTPLSSSSFSYEPVAANTSENPSQSVLRSSPKSSGDIGRSFVPSDPLSSLLATTDQGTSIYPHHQPLSNFQDLCDLNDTFHNLINSFDLISPPASSAHRQSISSSGHPPPLSAGFLSTAASTSSLSTPTINPAFGSHSQTSPAADHILAHHKFGSSIIPANSPLPSPSSLSYPSAATPQSSHRDRFPSASEAAHSCHPPHRRSNPIISRSASHSALNKSIAAAAAEVPTEVELAIPRLNRLNLLEPYPDDLKLLLVGLQAEGAKTRVETQIKLTLVLVTGEGASIDRHGNLSTPAQHTLSRLGNWSHIKLPVYSAIKRKSKKLIKTGIPPEETLFLDVAVVRESEPHEEIYCCSNCQVREQKRLQRKRDARVRPAQEIESDEAEQSTRPEDEKRKIVVFNCGQYVTFDSGEVTLPTRITCYCRHHREKKGFRVKITLRDHTNRFVATSTSPAIMITDDHKAVAAAAKAKSGSDAEDIQTRNRIIRKLPYACPVTSASGAHRIKKKGLAASIEATPNAQLAAQDNTTTGWTSLAAPDDSTPCLPSHSQGASRSISMKCKRKAPEELNPRANIGRRTGSNPTATSNQLIEACDNSSAPRTVEYDLNYQVIPPPGSSRSLEESRPQLPDPHHSRSYDRNFTMPMPIFPSTMRQSSLTPRYQWEDCSTIARQSYEEGMPYFPRADVKPTLSVDVEMKDPSANAAQNSNASMPPDKPVHPPLQPVAGDTDSKSNDHLAPSEIPEMTYNILDSRDHSSHCDQAYPTPQHYQATYKRAHLACSTTTSSPDQMLSCPFGSRIATPPPSGSSQASPKSSVDFPRFERQTKFSNSTSRSSSIVCTRRTCSDGSSNTSELDRTICILPSQSENSPDHVDTRSSHRNDVSRGGSPMNNDESLLCNLGNSFSNWNVLANILPKASVTRPTSKSSAIETPVKLQGVPIDPTLKTDRSGVTTSDLKRTTRARISKLVPNEGPVEGGIEITILGDNFDQELRVDFEGCSGGPVRPEFWSPNTLVCILPPSAGPGPCSVALVDGDEVAPHLDLTNSPGSLFRYVSTADQRLMEVALQVVGLKMTGQVQDAIHFARRIVAETNELDGLDPPTPSVLSALIDRKEE</sequence>
<feature type="compositionally biased region" description="Low complexity" evidence="1">
    <location>
        <begin position="327"/>
        <end position="345"/>
    </location>
</feature>
<feature type="domain" description="IPT/TIG" evidence="2">
    <location>
        <begin position="1512"/>
        <end position="1604"/>
    </location>
</feature>